<feature type="region of interest" description="Disordered" evidence="1">
    <location>
        <begin position="1"/>
        <end position="57"/>
    </location>
</feature>
<protein>
    <submittedName>
        <fullName evidence="2">Uncharacterized protein</fullName>
    </submittedName>
</protein>
<sequence>MAKSFHPCPVLYPVESRQAGGDSRESRERPNNLPLEGGREGGPKRLGRPLSSGRRHR</sequence>
<keyword evidence="3" id="KW-1185">Reference proteome</keyword>
<evidence type="ECO:0000313" key="2">
    <source>
        <dbReference type="EMBL" id="KAK1731110.1"/>
    </source>
</evidence>
<comment type="caution">
    <text evidence="2">The sequence shown here is derived from an EMBL/GenBank/DDBJ whole genome shotgun (WGS) entry which is preliminary data.</text>
</comment>
<proteinExistence type="predicted"/>
<dbReference type="EMBL" id="JAHMHS010000004">
    <property type="protein sequence ID" value="KAK1731110.1"/>
    <property type="molecule type" value="Genomic_DNA"/>
</dbReference>
<name>A0AAD9D2X7_GLOAC</name>
<dbReference type="AlphaFoldDB" id="A0AAD9D2X7"/>
<evidence type="ECO:0000313" key="3">
    <source>
        <dbReference type="Proteomes" id="UP001244207"/>
    </source>
</evidence>
<dbReference type="Proteomes" id="UP001244207">
    <property type="component" value="Unassembled WGS sequence"/>
</dbReference>
<dbReference type="GeneID" id="85390914"/>
<organism evidence="2 3">
    <name type="scientific">Glomerella acutata</name>
    <name type="common">Colletotrichum acutatum</name>
    <dbReference type="NCBI Taxonomy" id="27357"/>
    <lineage>
        <taxon>Eukaryota</taxon>
        <taxon>Fungi</taxon>
        <taxon>Dikarya</taxon>
        <taxon>Ascomycota</taxon>
        <taxon>Pezizomycotina</taxon>
        <taxon>Sordariomycetes</taxon>
        <taxon>Hypocreomycetidae</taxon>
        <taxon>Glomerellales</taxon>
        <taxon>Glomerellaceae</taxon>
        <taxon>Colletotrichum</taxon>
        <taxon>Colletotrichum acutatum species complex</taxon>
    </lineage>
</organism>
<accession>A0AAD9D2X7</accession>
<dbReference type="RefSeq" id="XP_060371165.1">
    <property type="nucleotide sequence ID" value="XM_060507015.1"/>
</dbReference>
<gene>
    <name evidence="2" type="ORF">BDZ83DRAFT_599979</name>
</gene>
<evidence type="ECO:0000256" key="1">
    <source>
        <dbReference type="SAM" id="MobiDB-lite"/>
    </source>
</evidence>
<reference evidence="2" key="1">
    <citation type="submission" date="2021-12" db="EMBL/GenBank/DDBJ databases">
        <title>Comparative genomics, transcriptomics and evolutionary studies reveal genomic signatures of adaptation to plant cell wall in hemibiotrophic fungi.</title>
        <authorList>
            <consortium name="DOE Joint Genome Institute"/>
            <person name="Baroncelli R."/>
            <person name="Diaz J.F."/>
            <person name="Benocci T."/>
            <person name="Peng M."/>
            <person name="Battaglia E."/>
            <person name="Haridas S."/>
            <person name="Andreopoulos W."/>
            <person name="Labutti K."/>
            <person name="Pangilinan J."/>
            <person name="Floch G.L."/>
            <person name="Makela M.R."/>
            <person name="Henrissat B."/>
            <person name="Grigoriev I.V."/>
            <person name="Crouch J.A."/>
            <person name="De Vries R.P."/>
            <person name="Sukno S.A."/>
            <person name="Thon M.R."/>
        </authorList>
    </citation>
    <scope>NUCLEOTIDE SEQUENCE</scope>
    <source>
        <strain evidence="2">CBS 112980</strain>
    </source>
</reference>